<keyword evidence="1" id="KW-0677">Repeat</keyword>
<sequence>MQGQASKSLRNLKAVEKSLNALKIKRQKLLTKKANLHAEDIYGEQLYDKKFVHLDAEIAQCQSKKEDAFRSEFFYPEQVPLYAAEYGIVKVLQDFVATMTPITSSYIEFKDPTTGNTPILVACSKGYVECAKILIAVGAHVGVVNSLGYTALHCACAGGHPDIVKLLLAVPYFDPYIRERRNLMALHVARIACLENDHWACYEECARLLEDRCGIYRGWLYESVDTSVVKMALNLHSWKQRFVVVLRTSVHSTSLEMSFFDSRQGARLPPVPHSTVVYKLGTPMVQPGTQRSFGNKEYSFNFAGIQRSQEDHRGVMRRIECAALDANGFESWSSFFAKYSVLKDEPDAKLVPLSAPSSSPTLPPFQDTPSISRSSSLLIPPWRTSRSESNPIPLANEEESPPESTGVKQLYDLSQTDLLDMAPSAPNFSPAMAMAALDLDNSVAASAPPEEDLVTQRRECIICFDGPQSSVCVPCGHNAVCMKCADHIMTGLDEEKHCPVCRASIREMIRLYQC</sequence>
<dbReference type="SUPFAM" id="SSF57850">
    <property type="entry name" value="RING/U-box"/>
    <property type="match status" value="1"/>
</dbReference>
<keyword evidence="4" id="KW-0863">Zinc-finger</keyword>
<feature type="domain" description="RING-type" evidence="7">
    <location>
        <begin position="460"/>
        <end position="502"/>
    </location>
</feature>
<dbReference type="SMART" id="SM00248">
    <property type="entry name" value="ANK"/>
    <property type="match status" value="2"/>
</dbReference>
<dbReference type="InterPro" id="IPR001841">
    <property type="entry name" value="Znf_RING"/>
</dbReference>
<proteinExistence type="predicted"/>
<dbReference type="SUPFAM" id="SSF48403">
    <property type="entry name" value="Ankyrin repeat"/>
    <property type="match status" value="1"/>
</dbReference>
<evidence type="ECO:0000313" key="8">
    <source>
        <dbReference type="EMBL" id="OQS07377.1"/>
    </source>
</evidence>
<dbReference type="GO" id="GO:0008270">
    <property type="term" value="F:zinc ion binding"/>
    <property type="evidence" value="ECO:0007669"/>
    <property type="project" value="UniProtKB-KW"/>
</dbReference>
<dbReference type="OrthoDB" id="10038642at2759"/>
<dbReference type="Pfam" id="PF13920">
    <property type="entry name" value="zf-C3HC4_3"/>
    <property type="match status" value="1"/>
</dbReference>
<dbReference type="PANTHER" id="PTHR24198">
    <property type="entry name" value="ANKYRIN REPEAT AND PROTEIN KINASE DOMAIN-CONTAINING PROTEIN"/>
    <property type="match status" value="1"/>
</dbReference>
<organism evidence="8 9">
    <name type="scientific">Thraustotheca clavata</name>
    <dbReference type="NCBI Taxonomy" id="74557"/>
    <lineage>
        <taxon>Eukaryota</taxon>
        <taxon>Sar</taxon>
        <taxon>Stramenopiles</taxon>
        <taxon>Oomycota</taxon>
        <taxon>Saprolegniomycetes</taxon>
        <taxon>Saprolegniales</taxon>
        <taxon>Achlyaceae</taxon>
        <taxon>Thraustotheca</taxon>
    </lineage>
</organism>
<evidence type="ECO:0000259" key="7">
    <source>
        <dbReference type="PROSITE" id="PS50089"/>
    </source>
</evidence>
<evidence type="ECO:0000313" key="9">
    <source>
        <dbReference type="Proteomes" id="UP000243217"/>
    </source>
</evidence>
<dbReference type="InterPro" id="IPR002110">
    <property type="entry name" value="Ankyrin_rpt"/>
</dbReference>
<comment type="caution">
    <text evidence="8">The sequence shown here is derived from an EMBL/GenBank/DDBJ whole genome shotgun (WGS) entry which is preliminary data.</text>
</comment>
<dbReference type="Proteomes" id="UP000243217">
    <property type="component" value="Unassembled WGS sequence"/>
</dbReference>
<feature type="region of interest" description="Disordered" evidence="6">
    <location>
        <begin position="352"/>
        <end position="406"/>
    </location>
</feature>
<feature type="compositionally biased region" description="Low complexity" evidence="6">
    <location>
        <begin position="369"/>
        <end position="381"/>
    </location>
</feature>
<feature type="coiled-coil region" evidence="5">
    <location>
        <begin position="12"/>
        <end position="39"/>
    </location>
</feature>
<dbReference type="EMBL" id="JNBS01000245">
    <property type="protein sequence ID" value="OQS07377.1"/>
    <property type="molecule type" value="Genomic_DNA"/>
</dbReference>
<keyword evidence="4" id="KW-0862">Zinc</keyword>
<protein>
    <recommendedName>
        <fullName evidence="7">RING-type domain-containing protein</fullName>
    </recommendedName>
</protein>
<dbReference type="STRING" id="74557.A0A1W0AAM7"/>
<keyword evidence="4" id="KW-0479">Metal-binding</keyword>
<dbReference type="InterPro" id="IPR013083">
    <property type="entry name" value="Znf_RING/FYVE/PHD"/>
</dbReference>
<dbReference type="PROSITE" id="PS50297">
    <property type="entry name" value="ANK_REP_REGION"/>
    <property type="match status" value="2"/>
</dbReference>
<keyword evidence="2 3" id="KW-0040">ANK repeat</keyword>
<evidence type="ECO:0000256" key="4">
    <source>
        <dbReference type="PROSITE-ProRule" id="PRU00175"/>
    </source>
</evidence>
<feature type="repeat" description="ANK" evidence="3">
    <location>
        <begin position="147"/>
        <end position="168"/>
    </location>
</feature>
<dbReference type="InterPro" id="IPR036770">
    <property type="entry name" value="Ankyrin_rpt-contain_sf"/>
</dbReference>
<dbReference type="Gene3D" id="3.30.40.10">
    <property type="entry name" value="Zinc/RING finger domain, C3HC4 (zinc finger)"/>
    <property type="match status" value="1"/>
</dbReference>
<name>A0A1W0AAM7_9STRA</name>
<dbReference type="Pfam" id="PF12796">
    <property type="entry name" value="Ank_2"/>
    <property type="match status" value="1"/>
</dbReference>
<feature type="repeat" description="ANK" evidence="3">
    <location>
        <begin position="114"/>
        <end position="146"/>
    </location>
</feature>
<dbReference type="PROSITE" id="PS50089">
    <property type="entry name" value="ZF_RING_2"/>
    <property type="match status" value="1"/>
</dbReference>
<evidence type="ECO:0000256" key="6">
    <source>
        <dbReference type="SAM" id="MobiDB-lite"/>
    </source>
</evidence>
<gene>
    <name evidence="8" type="ORF">THRCLA_00613</name>
</gene>
<keyword evidence="5" id="KW-0175">Coiled coil</keyword>
<keyword evidence="9" id="KW-1185">Reference proteome</keyword>
<dbReference type="PANTHER" id="PTHR24198:SF165">
    <property type="entry name" value="ANKYRIN REPEAT-CONTAINING PROTEIN-RELATED"/>
    <property type="match status" value="1"/>
</dbReference>
<evidence type="ECO:0000256" key="3">
    <source>
        <dbReference type="PROSITE-ProRule" id="PRU00023"/>
    </source>
</evidence>
<evidence type="ECO:0000256" key="2">
    <source>
        <dbReference type="ARBA" id="ARBA00023043"/>
    </source>
</evidence>
<dbReference type="PROSITE" id="PS50088">
    <property type="entry name" value="ANK_REPEAT"/>
    <property type="match status" value="2"/>
</dbReference>
<evidence type="ECO:0000256" key="1">
    <source>
        <dbReference type="ARBA" id="ARBA00022737"/>
    </source>
</evidence>
<evidence type="ECO:0000256" key="5">
    <source>
        <dbReference type="SAM" id="Coils"/>
    </source>
</evidence>
<dbReference type="AlphaFoldDB" id="A0A1W0AAM7"/>
<reference evidence="8 9" key="1">
    <citation type="journal article" date="2014" name="Genome Biol. Evol.">
        <title>The secreted proteins of Achlya hypogyna and Thraustotheca clavata identify the ancestral oomycete secretome and reveal gene acquisitions by horizontal gene transfer.</title>
        <authorList>
            <person name="Misner I."/>
            <person name="Blouin N."/>
            <person name="Leonard G."/>
            <person name="Richards T.A."/>
            <person name="Lane C.E."/>
        </authorList>
    </citation>
    <scope>NUCLEOTIDE SEQUENCE [LARGE SCALE GENOMIC DNA]</scope>
    <source>
        <strain evidence="8 9">ATCC 34112</strain>
    </source>
</reference>
<accession>A0A1W0AAM7</accession>
<dbReference type="Gene3D" id="1.25.40.20">
    <property type="entry name" value="Ankyrin repeat-containing domain"/>
    <property type="match status" value="1"/>
</dbReference>